<comment type="caution">
    <text evidence="1">The sequence shown here is derived from an EMBL/GenBank/DDBJ whole genome shotgun (WGS) entry which is preliminary data.</text>
</comment>
<accession>A0A438IKB7</accession>
<dbReference type="Proteomes" id="UP000288805">
    <property type="component" value="Unassembled WGS sequence"/>
</dbReference>
<evidence type="ECO:0000313" key="2">
    <source>
        <dbReference type="Proteomes" id="UP000288805"/>
    </source>
</evidence>
<dbReference type="EMBL" id="QGNW01000103">
    <property type="protein sequence ID" value="RVW97075.1"/>
    <property type="molecule type" value="Genomic_DNA"/>
</dbReference>
<proteinExistence type="predicted"/>
<protein>
    <submittedName>
        <fullName evidence="1">Uncharacterized protein</fullName>
    </submittedName>
</protein>
<gene>
    <name evidence="1" type="ORF">CK203_030029</name>
</gene>
<reference evidence="1 2" key="1">
    <citation type="journal article" date="2018" name="PLoS Genet.">
        <title>Population sequencing reveals clonal diversity and ancestral inbreeding in the grapevine cultivar Chardonnay.</title>
        <authorList>
            <person name="Roach M.J."/>
            <person name="Johnson D.L."/>
            <person name="Bohlmann J."/>
            <person name="van Vuuren H.J."/>
            <person name="Jones S.J."/>
            <person name="Pretorius I.S."/>
            <person name="Schmidt S.A."/>
            <person name="Borneman A.R."/>
        </authorList>
    </citation>
    <scope>NUCLEOTIDE SEQUENCE [LARGE SCALE GENOMIC DNA]</scope>
    <source>
        <strain evidence="2">cv. Chardonnay</strain>
        <tissue evidence="1">Leaf</tissue>
    </source>
</reference>
<name>A0A438IKB7_VITVI</name>
<evidence type="ECO:0000313" key="1">
    <source>
        <dbReference type="EMBL" id="RVW97075.1"/>
    </source>
</evidence>
<sequence>MCGGDDHFAWKRPISLEACRGLRTVGGLDLPSWVRVEGRLVQFLEISDMNQQVVTVDQFTTVMVSIQEALASFRKKIGIQQSRPPVFQDETPHDLLPPPPPPPVLTVLQASSYLLHGHSEVAPPVVVQTTIIDDVHTYGPYRAAYETVESI</sequence>
<organism evidence="1 2">
    <name type="scientific">Vitis vinifera</name>
    <name type="common">Grape</name>
    <dbReference type="NCBI Taxonomy" id="29760"/>
    <lineage>
        <taxon>Eukaryota</taxon>
        <taxon>Viridiplantae</taxon>
        <taxon>Streptophyta</taxon>
        <taxon>Embryophyta</taxon>
        <taxon>Tracheophyta</taxon>
        <taxon>Spermatophyta</taxon>
        <taxon>Magnoliopsida</taxon>
        <taxon>eudicotyledons</taxon>
        <taxon>Gunneridae</taxon>
        <taxon>Pentapetalae</taxon>
        <taxon>rosids</taxon>
        <taxon>Vitales</taxon>
        <taxon>Vitaceae</taxon>
        <taxon>Viteae</taxon>
        <taxon>Vitis</taxon>
    </lineage>
</organism>
<dbReference type="AlphaFoldDB" id="A0A438IKB7"/>